<dbReference type="GO" id="GO:0003676">
    <property type="term" value="F:nucleic acid binding"/>
    <property type="evidence" value="ECO:0007669"/>
    <property type="project" value="InterPro"/>
</dbReference>
<dbReference type="InterPro" id="IPR043502">
    <property type="entry name" value="DNA/RNA_pol_sf"/>
</dbReference>
<organism evidence="2 3">
    <name type="scientific">Vitis vinifera</name>
    <name type="common">Grape</name>
    <dbReference type="NCBI Taxonomy" id="29760"/>
    <lineage>
        <taxon>Eukaryota</taxon>
        <taxon>Viridiplantae</taxon>
        <taxon>Streptophyta</taxon>
        <taxon>Embryophyta</taxon>
        <taxon>Tracheophyta</taxon>
        <taxon>Spermatophyta</taxon>
        <taxon>Magnoliopsida</taxon>
        <taxon>eudicotyledons</taxon>
        <taxon>Gunneridae</taxon>
        <taxon>Pentapetalae</taxon>
        <taxon>rosids</taxon>
        <taxon>Vitales</taxon>
        <taxon>Vitaceae</taxon>
        <taxon>Viteae</taxon>
        <taxon>Vitis</taxon>
    </lineage>
</organism>
<sequence>MLKMSCMPCKHGDGEGDKEIWEWVERKLMGNGWEMSSGEWEGGEYEEGNKLKMDDDISGGCNDGYGMMGKWEMEWNEEMSGGAFAWKFMLMESGRKGTKTLSIINNADSKQDWFSSKWQTSIFLKFGLTEYEDPSEALSRLKQTAIVATYQEAFERLSHQVDGLPKPFLIGCFIVGLRDDIRLDIKIKQPHMLAGAIGVARLIEECNLLQKKTTTLSCIPMTTTLQKGPNLLREFLDPIQTSGPTIAQILPWCRYTTRRGRNSKRQLARNRGINTLPEISFHAITEGEHSHTLCVLGRLKNKDLIVLIDDNNTHNFIDLTIVSKFGLPIVREKKLQVIVTTTSTSDNLSSGLRSLVVGDSRIPPNLVQVEDIPKIAFRTHEGHYEFVVMSFELTNAPTTFQGLMNDLFRSHLQKFILVFVDDILRDKVWFYDEKVYLSPSSTLLQLILEDNHSSPTGGHFGFHKTLHRIGRSFVWPNMWKMVKGFLQTCELDISMDFIEGLLNSNGHSVIMVVVDRLSKYAHFIHLKHSYTTVTIAKVFVSNVVRLHGIPTSIVSDRDKIEIDNRTLEQYLRCFARLQPKKWVEWIPWAEFSYNTSTHSSTKFNPFEVVYGVPPQASFLTYWAQRVFKRWMNISKIGMQS</sequence>
<dbReference type="Gene3D" id="3.10.10.10">
    <property type="entry name" value="HIV Type 1 Reverse Transcriptase, subunit A, domain 1"/>
    <property type="match status" value="1"/>
</dbReference>
<dbReference type="Gene3D" id="1.10.340.70">
    <property type="match status" value="1"/>
</dbReference>
<dbReference type="SUPFAM" id="SSF53098">
    <property type="entry name" value="Ribonuclease H-like"/>
    <property type="match status" value="1"/>
</dbReference>
<dbReference type="InterPro" id="IPR036397">
    <property type="entry name" value="RNaseH_sf"/>
</dbReference>
<comment type="caution">
    <text evidence="2">The sequence shown here is derived from an EMBL/GenBank/DDBJ whole genome shotgun (WGS) entry which is preliminary data.</text>
</comment>
<dbReference type="AlphaFoldDB" id="A0A438CH22"/>
<dbReference type="Gene3D" id="3.30.420.10">
    <property type="entry name" value="Ribonuclease H-like superfamily/Ribonuclease H"/>
    <property type="match status" value="2"/>
</dbReference>
<evidence type="ECO:0000313" key="2">
    <source>
        <dbReference type="EMBL" id="RVW22502.1"/>
    </source>
</evidence>
<dbReference type="InterPro" id="IPR041588">
    <property type="entry name" value="Integrase_H2C2"/>
</dbReference>
<dbReference type="Proteomes" id="UP000288805">
    <property type="component" value="Unassembled WGS sequence"/>
</dbReference>
<name>A0A438CH22_VITVI</name>
<dbReference type="PANTHER" id="PTHR45835:SF99">
    <property type="entry name" value="CHROMO DOMAIN-CONTAINING PROTEIN-RELATED"/>
    <property type="match status" value="1"/>
</dbReference>
<dbReference type="SUPFAM" id="SSF56672">
    <property type="entry name" value="DNA/RNA polymerases"/>
    <property type="match status" value="1"/>
</dbReference>
<feature type="domain" description="Integrase zinc-binding" evidence="1">
    <location>
        <begin position="441"/>
        <end position="490"/>
    </location>
</feature>
<dbReference type="InterPro" id="IPR043128">
    <property type="entry name" value="Rev_trsase/Diguanyl_cyclase"/>
</dbReference>
<evidence type="ECO:0000259" key="1">
    <source>
        <dbReference type="Pfam" id="PF17921"/>
    </source>
</evidence>
<gene>
    <name evidence="2" type="primary">TY3B-G_47</name>
    <name evidence="2" type="ORF">CK203_107291</name>
</gene>
<dbReference type="InterPro" id="IPR012337">
    <property type="entry name" value="RNaseH-like_sf"/>
</dbReference>
<reference evidence="2 3" key="1">
    <citation type="journal article" date="2018" name="PLoS Genet.">
        <title>Population sequencing reveals clonal diversity and ancestral inbreeding in the grapevine cultivar Chardonnay.</title>
        <authorList>
            <person name="Roach M.J."/>
            <person name="Johnson D.L."/>
            <person name="Bohlmann J."/>
            <person name="van Vuuren H.J."/>
            <person name="Jones S.J."/>
            <person name="Pretorius I.S."/>
            <person name="Schmidt S.A."/>
            <person name="Borneman A.R."/>
        </authorList>
    </citation>
    <scope>NUCLEOTIDE SEQUENCE [LARGE SCALE GENOMIC DNA]</scope>
    <source>
        <strain evidence="3">cv. Chardonnay</strain>
        <tissue evidence="2">Leaf</tissue>
    </source>
</reference>
<dbReference type="Gene3D" id="3.30.70.270">
    <property type="match status" value="1"/>
</dbReference>
<dbReference type="PANTHER" id="PTHR45835">
    <property type="entry name" value="YALI0A06105P"/>
    <property type="match status" value="1"/>
</dbReference>
<dbReference type="EMBL" id="QGNW01002231">
    <property type="protein sequence ID" value="RVW22502.1"/>
    <property type="molecule type" value="Genomic_DNA"/>
</dbReference>
<evidence type="ECO:0000313" key="3">
    <source>
        <dbReference type="Proteomes" id="UP000288805"/>
    </source>
</evidence>
<dbReference type="Pfam" id="PF17921">
    <property type="entry name" value="Integrase_H2C2"/>
    <property type="match status" value="1"/>
</dbReference>
<protein>
    <submittedName>
        <fullName evidence="2">Transposon Ty3-G Gag-Pol polyprotein</fullName>
    </submittedName>
</protein>
<accession>A0A438CH22</accession>
<proteinExistence type="predicted"/>